<evidence type="ECO:0000313" key="3">
    <source>
        <dbReference type="EMBL" id="AIU71671.1"/>
    </source>
</evidence>
<dbReference type="KEGG" id="hav:AT03_04175"/>
<feature type="compositionally biased region" description="Basic and acidic residues" evidence="1">
    <location>
        <begin position="82"/>
        <end position="93"/>
    </location>
</feature>
<gene>
    <name evidence="3" type="ORF">AT03_04175</name>
</gene>
<dbReference type="eggNOG" id="COG1422">
    <property type="taxonomic scope" value="Bacteria"/>
</dbReference>
<evidence type="ECO:0000313" key="4">
    <source>
        <dbReference type="Proteomes" id="UP000029986"/>
    </source>
</evidence>
<evidence type="ECO:0000256" key="1">
    <source>
        <dbReference type="SAM" id="MobiDB-lite"/>
    </source>
</evidence>
<dbReference type="InterPro" id="IPR009468">
    <property type="entry name" value="DUF1090"/>
</dbReference>
<feature type="region of interest" description="Disordered" evidence="1">
    <location>
        <begin position="82"/>
        <end position="109"/>
    </location>
</feature>
<reference evidence="3 4" key="1">
    <citation type="journal article" date="2014" name="Gut Pathog.">
        <title>Gene clusters of Hafnia alvei strain FB1 important in survival and pathogenesis: a draft genome perspective.</title>
        <authorList>
            <person name="Tan J.Y."/>
            <person name="Yin W.F."/>
            <person name="Chan K.G."/>
        </authorList>
    </citation>
    <scope>NUCLEOTIDE SEQUENCE [LARGE SCALE GENOMIC DNA]</scope>
    <source>
        <strain evidence="3 4">FB1</strain>
    </source>
</reference>
<dbReference type="Proteomes" id="UP000029986">
    <property type="component" value="Chromosome"/>
</dbReference>
<sequence length="129" mass="14112">MTFKKTVLLAVTVASLGMMSAAANAAAVTCASKQQSIEEQIQYAQQHNNTHRVAGLQKALSEVKSNCTEAGLRADLQKDVKEKQQKVAERQQELSEAQQTGKTDKISKKEKKLVEAQDELKEAQQALGQ</sequence>
<evidence type="ECO:0008006" key="5">
    <source>
        <dbReference type="Google" id="ProtNLM"/>
    </source>
</evidence>
<dbReference type="AlphaFoldDB" id="A0A097QYW4"/>
<evidence type="ECO:0000256" key="2">
    <source>
        <dbReference type="SAM" id="SignalP"/>
    </source>
</evidence>
<organism evidence="3 4">
    <name type="scientific">Hafnia alvei FB1</name>
    <dbReference type="NCBI Taxonomy" id="1453496"/>
    <lineage>
        <taxon>Bacteria</taxon>
        <taxon>Pseudomonadati</taxon>
        <taxon>Pseudomonadota</taxon>
        <taxon>Gammaproteobacteria</taxon>
        <taxon>Enterobacterales</taxon>
        <taxon>Hafniaceae</taxon>
        <taxon>Hafnia</taxon>
    </lineage>
</organism>
<dbReference type="RefSeq" id="WP_025799099.1">
    <property type="nucleotide sequence ID" value="NZ_CP009706.1"/>
</dbReference>
<dbReference type="Pfam" id="PF06476">
    <property type="entry name" value="DUF1090"/>
    <property type="match status" value="1"/>
</dbReference>
<name>A0A097QYW4_HAFAL</name>
<dbReference type="EMBL" id="CP009706">
    <property type="protein sequence ID" value="AIU71671.1"/>
    <property type="molecule type" value="Genomic_DNA"/>
</dbReference>
<dbReference type="OrthoDB" id="8689941at2"/>
<dbReference type="HOGENOM" id="CLU_139075_2_0_6"/>
<proteinExistence type="predicted"/>
<dbReference type="GeneID" id="56890420"/>
<feature type="chain" id="PRO_5001931961" description="Periplasmic protein YqjC" evidence="2">
    <location>
        <begin position="26"/>
        <end position="129"/>
    </location>
</feature>
<protein>
    <recommendedName>
        <fullName evidence="5">Periplasmic protein YqjC</fullName>
    </recommendedName>
</protein>
<keyword evidence="4" id="KW-1185">Reference proteome</keyword>
<dbReference type="PATRIC" id="fig|1453496.5.peg.831"/>
<keyword evidence="2" id="KW-0732">Signal</keyword>
<feature type="signal peptide" evidence="2">
    <location>
        <begin position="1"/>
        <end position="25"/>
    </location>
</feature>
<accession>A0A097QYW4</accession>